<keyword evidence="7" id="KW-0418">Kinase</keyword>
<dbReference type="GO" id="GO:0016301">
    <property type="term" value="F:kinase activity"/>
    <property type="evidence" value="ECO:0007669"/>
    <property type="project" value="UniProtKB-KW"/>
</dbReference>
<dbReference type="PANTHER" id="PTHR33799">
    <property type="entry name" value="PTS PERMEASE-RELATED-RELATED"/>
    <property type="match status" value="1"/>
</dbReference>
<dbReference type="CDD" id="cd00006">
    <property type="entry name" value="PTS_IIA_man"/>
    <property type="match status" value="1"/>
</dbReference>
<dbReference type="GO" id="GO:0009401">
    <property type="term" value="P:phosphoenolpyruvate-dependent sugar phosphotransferase system"/>
    <property type="evidence" value="ECO:0007669"/>
    <property type="project" value="UniProtKB-KW"/>
</dbReference>
<proteinExistence type="predicted"/>
<feature type="domain" description="PTS EIIA type-4" evidence="8">
    <location>
        <begin position="2"/>
        <end position="124"/>
    </location>
</feature>
<keyword evidence="4" id="KW-0762">Sugar transport</keyword>
<evidence type="ECO:0000256" key="4">
    <source>
        <dbReference type="ARBA" id="ARBA00022597"/>
    </source>
</evidence>
<evidence type="ECO:0000256" key="5">
    <source>
        <dbReference type="ARBA" id="ARBA00022679"/>
    </source>
</evidence>
<evidence type="ECO:0000256" key="7">
    <source>
        <dbReference type="ARBA" id="ARBA00022777"/>
    </source>
</evidence>
<dbReference type="Gene3D" id="3.40.50.510">
    <property type="entry name" value="Phosphotransferase system, mannose-type IIA component"/>
    <property type="match status" value="1"/>
</dbReference>
<evidence type="ECO:0000256" key="1">
    <source>
        <dbReference type="ARBA" id="ARBA00004496"/>
    </source>
</evidence>
<dbReference type="SUPFAM" id="SSF53062">
    <property type="entry name" value="PTS system fructose IIA component-like"/>
    <property type="match status" value="1"/>
</dbReference>
<protein>
    <recommendedName>
        <fullName evidence="8">PTS EIIA type-4 domain-containing protein</fullName>
    </recommendedName>
</protein>
<dbReference type="InterPro" id="IPR036662">
    <property type="entry name" value="PTS_EIIA_man-typ_sf"/>
</dbReference>
<gene>
    <name evidence="9" type="ORF">MNBD_GAMMA14-1874</name>
</gene>
<accession>A0A3B0YR23</accession>
<dbReference type="Pfam" id="PF03610">
    <property type="entry name" value="EIIA-man"/>
    <property type="match status" value="1"/>
</dbReference>
<keyword evidence="5" id="KW-0808">Transferase</keyword>
<evidence type="ECO:0000256" key="3">
    <source>
        <dbReference type="ARBA" id="ARBA00022490"/>
    </source>
</evidence>
<organism evidence="9">
    <name type="scientific">hydrothermal vent metagenome</name>
    <dbReference type="NCBI Taxonomy" id="652676"/>
    <lineage>
        <taxon>unclassified sequences</taxon>
        <taxon>metagenomes</taxon>
        <taxon>ecological metagenomes</taxon>
    </lineage>
</organism>
<evidence type="ECO:0000256" key="2">
    <source>
        <dbReference type="ARBA" id="ARBA00022448"/>
    </source>
</evidence>
<dbReference type="PROSITE" id="PS51096">
    <property type="entry name" value="PTS_EIIA_TYPE_4"/>
    <property type="match status" value="1"/>
</dbReference>
<reference evidence="9" key="1">
    <citation type="submission" date="2018-06" db="EMBL/GenBank/DDBJ databases">
        <authorList>
            <person name="Zhirakovskaya E."/>
        </authorList>
    </citation>
    <scope>NUCLEOTIDE SEQUENCE</scope>
</reference>
<dbReference type="InterPro" id="IPR033887">
    <property type="entry name" value="PTS_IIA_man"/>
</dbReference>
<name>A0A3B0YR23_9ZZZZ</name>
<dbReference type="InterPro" id="IPR004701">
    <property type="entry name" value="PTS_EIIA_man-typ"/>
</dbReference>
<dbReference type="AlphaFoldDB" id="A0A3B0YR23"/>
<evidence type="ECO:0000259" key="8">
    <source>
        <dbReference type="PROSITE" id="PS51096"/>
    </source>
</evidence>
<comment type="subcellular location">
    <subcellularLocation>
        <location evidence="1">Cytoplasm</location>
    </subcellularLocation>
</comment>
<keyword evidence="3" id="KW-0963">Cytoplasm</keyword>
<keyword evidence="2" id="KW-0813">Transport</keyword>
<dbReference type="EMBL" id="UOFM01000524">
    <property type="protein sequence ID" value="VAW83318.1"/>
    <property type="molecule type" value="Genomic_DNA"/>
</dbReference>
<sequence length="136" mass="14446">MNVGILIITHGNIGAVVLQTAIDVLGVCPLQTSTLSAPTDCDPDWVLKEASMLADRLDTGDGVLVLTDLYGSTPSNIACRLHEQHTVRVVSGVNLPMLVRVLNYPDMDLDELTHKAVTGGRDGVLTCNLEGPFHAG</sequence>
<keyword evidence="6" id="KW-0598">Phosphotransferase system</keyword>
<dbReference type="GO" id="GO:0016020">
    <property type="term" value="C:membrane"/>
    <property type="evidence" value="ECO:0007669"/>
    <property type="project" value="InterPro"/>
</dbReference>
<evidence type="ECO:0000256" key="6">
    <source>
        <dbReference type="ARBA" id="ARBA00022683"/>
    </source>
</evidence>
<dbReference type="PANTHER" id="PTHR33799:SF1">
    <property type="entry name" value="PTS SYSTEM MANNOSE-SPECIFIC EIIAB COMPONENT-RELATED"/>
    <property type="match status" value="1"/>
</dbReference>
<evidence type="ECO:0000313" key="9">
    <source>
        <dbReference type="EMBL" id="VAW83318.1"/>
    </source>
</evidence>
<dbReference type="GO" id="GO:0005737">
    <property type="term" value="C:cytoplasm"/>
    <property type="evidence" value="ECO:0007669"/>
    <property type="project" value="UniProtKB-SubCell"/>
</dbReference>
<dbReference type="InterPro" id="IPR051471">
    <property type="entry name" value="Bacterial_PTS_sugar_comp"/>
</dbReference>